<evidence type="ECO:0000259" key="9">
    <source>
        <dbReference type="Pfam" id="PF00590"/>
    </source>
</evidence>
<dbReference type="InterPro" id="IPR000878">
    <property type="entry name" value="4pyrrol_Mease"/>
</dbReference>
<dbReference type="PANTHER" id="PTHR45790:SF4">
    <property type="entry name" value="COBALT-PRECORRIN-4 C(11)-METHYLTRANSFERASE"/>
    <property type="match status" value="1"/>
</dbReference>
<dbReference type="CDD" id="cd11641">
    <property type="entry name" value="Precorrin-4_C11-MT"/>
    <property type="match status" value="1"/>
</dbReference>
<dbReference type="SUPFAM" id="SSF53790">
    <property type="entry name" value="Tetrapyrrole methylase"/>
    <property type="match status" value="1"/>
</dbReference>
<dbReference type="Gene3D" id="3.30.950.10">
    <property type="entry name" value="Methyltransferase, Cobalt-precorrin-4 Transmethylase, Domain 2"/>
    <property type="match status" value="1"/>
</dbReference>
<proteinExistence type="inferred from homology"/>
<evidence type="ECO:0000256" key="8">
    <source>
        <dbReference type="SAM" id="MobiDB-lite"/>
    </source>
</evidence>
<dbReference type="PANTHER" id="PTHR45790">
    <property type="entry name" value="SIROHEME SYNTHASE-RELATED"/>
    <property type="match status" value="1"/>
</dbReference>
<evidence type="ECO:0000313" key="10">
    <source>
        <dbReference type="EMBL" id="GGM74751.1"/>
    </source>
</evidence>
<comment type="similarity">
    <text evidence="2 7">Belongs to the precorrin methyltransferase family.</text>
</comment>
<feature type="region of interest" description="Disordered" evidence="8">
    <location>
        <begin position="248"/>
        <end position="271"/>
    </location>
</feature>
<dbReference type="Gene3D" id="3.40.1010.10">
    <property type="entry name" value="Cobalt-precorrin-4 Transmethylase, Domain 1"/>
    <property type="match status" value="1"/>
</dbReference>
<dbReference type="PROSITE" id="PS00839">
    <property type="entry name" value="SUMT_1"/>
    <property type="match status" value="1"/>
</dbReference>
<keyword evidence="11" id="KW-1185">Reference proteome</keyword>
<comment type="pathway">
    <text evidence="1">Cofactor biosynthesis; adenosylcobalamin biosynthesis.</text>
</comment>
<comment type="caution">
    <text evidence="10">The sequence shown here is derived from an EMBL/GenBank/DDBJ whole genome shotgun (WGS) entry which is preliminary data.</text>
</comment>
<dbReference type="InterPro" id="IPR003043">
    <property type="entry name" value="Uropor_MeTrfase_CS"/>
</dbReference>
<gene>
    <name evidence="10" type="primary">cbiF</name>
    <name evidence="10" type="ORF">GCM10007108_10900</name>
</gene>
<dbReference type="InterPro" id="IPR014777">
    <property type="entry name" value="4pyrrole_Mease_sub1"/>
</dbReference>
<feature type="domain" description="Tetrapyrrole methylase" evidence="9">
    <location>
        <begin position="5"/>
        <end position="211"/>
    </location>
</feature>
<evidence type="ECO:0000256" key="5">
    <source>
        <dbReference type="ARBA" id="ARBA00022679"/>
    </source>
</evidence>
<evidence type="ECO:0000256" key="1">
    <source>
        <dbReference type="ARBA" id="ARBA00004953"/>
    </source>
</evidence>
<evidence type="ECO:0000256" key="4">
    <source>
        <dbReference type="ARBA" id="ARBA00022603"/>
    </source>
</evidence>
<keyword evidence="5 7" id="KW-0808">Transferase</keyword>
<dbReference type="AlphaFoldDB" id="A0AA37BRS1"/>
<dbReference type="GO" id="GO:0009236">
    <property type="term" value="P:cobalamin biosynthetic process"/>
    <property type="evidence" value="ECO:0007669"/>
    <property type="project" value="UniProtKB-KW"/>
</dbReference>
<accession>A0AA37BRS1</accession>
<name>A0AA37BRS1_9ARCH</name>
<evidence type="ECO:0000256" key="3">
    <source>
        <dbReference type="ARBA" id="ARBA00022573"/>
    </source>
</evidence>
<keyword evidence="6" id="KW-0949">S-adenosyl-L-methionine</keyword>
<dbReference type="PROSITE" id="PS00840">
    <property type="entry name" value="SUMT_2"/>
    <property type="match status" value="1"/>
</dbReference>
<dbReference type="GO" id="GO:0046026">
    <property type="term" value="F:precorrin-4 C11-methyltransferase activity"/>
    <property type="evidence" value="ECO:0007669"/>
    <property type="project" value="InterPro"/>
</dbReference>
<evidence type="ECO:0000313" key="11">
    <source>
        <dbReference type="Proteomes" id="UP000632195"/>
    </source>
</evidence>
<dbReference type="Pfam" id="PF00590">
    <property type="entry name" value="TP_methylase"/>
    <property type="match status" value="1"/>
</dbReference>
<protein>
    <submittedName>
        <fullName evidence="10">Cobalt-precorrin-4 C(11)-methyltransferase</fullName>
    </submittedName>
</protein>
<keyword evidence="3" id="KW-0169">Cobalamin biosynthesis</keyword>
<keyword evidence="4 7" id="KW-0489">Methyltransferase</keyword>
<evidence type="ECO:0000256" key="2">
    <source>
        <dbReference type="ARBA" id="ARBA00005879"/>
    </source>
</evidence>
<dbReference type="EMBL" id="BMNY01000001">
    <property type="protein sequence ID" value="GGM74751.1"/>
    <property type="molecule type" value="Genomic_DNA"/>
</dbReference>
<sequence length="271" mass="29967">MTGNKVYIVGAGPGDPELLTVKAHRLLVQADLVIYAGSLVNPEILRVCRPDAELVNSATMTMEEVMSMIERAYLEGRKVVRLHSGDPHIYGAIREQMDMLREKGIPYEVVPGVSVLTSAAASLGTELTLEGVSQSILITRGGQRIPLDPREDIRALAQHRSTMVIFAAIHMIERVVRDLVEGGYSPETPVGVVYHSTWPDELVIRGTLQDIVRKVKEARIYRTALIVVGDVVDPKNYRRSKLYDPGYTHSFRRGNSGASRAEESVPAQRDP</sequence>
<organism evidence="10 11">
    <name type="scientific">Thermogymnomonas acidicola</name>
    <dbReference type="NCBI Taxonomy" id="399579"/>
    <lineage>
        <taxon>Archaea</taxon>
        <taxon>Methanobacteriati</taxon>
        <taxon>Thermoplasmatota</taxon>
        <taxon>Thermoplasmata</taxon>
        <taxon>Thermoplasmatales</taxon>
        <taxon>Thermogymnomonas</taxon>
    </lineage>
</organism>
<dbReference type="Proteomes" id="UP000632195">
    <property type="component" value="Unassembled WGS sequence"/>
</dbReference>
<evidence type="ECO:0000256" key="7">
    <source>
        <dbReference type="RuleBase" id="RU003960"/>
    </source>
</evidence>
<dbReference type="InterPro" id="IPR035996">
    <property type="entry name" value="4pyrrol_Methylase_sf"/>
</dbReference>
<dbReference type="InterPro" id="IPR050161">
    <property type="entry name" value="Siro_Cobalamin_biosynth"/>
</dbReference>
<reference evidence="10" key="2">
    <citation type="submission" date="2022-09" db="EMBL/GenBank/DDBJ databases">
        <authorList>
            <person name="Sun Q."/>
            <person name="Ohkuma M."/>
        </authorList>
    </citation>
    <scope>NUCLEOTIDE SEQUENCE</scope>
    <source>
        <strain evidence="10">JCM 13583</strain>
    </source>
</reference>
<dbReference type="InterPro" id="IPR014776">
    <property type="entry name" value="4pyrrole_Mease_sub2"/>
</dbReference>
<evidence type="ECO:0000256" key="6">
    <source>
        <dbReference type="ARBA" id="ARBA00022691"/>
    </source>
</evidence>
<dbReference type="GO" id="GO:0032259">
    <property type="term" value="P:methylation"/>
    <property type="evidence" value="ECO:0007669"/>
    <property type="project" value="UniProtKB-KW"/>
</dbReference>
<dbReference type="InterPro" id="IPR006362">
    <property type="entry name" value="Cbl_synth_CobM/CibF"/>
</dbReference>
<dbReference type="RefSeq" id="WP_188680963.1">
    <property type="nucleotide sequence ID" value="NZ_BMNY01000001.1"/>
</dbReference>
<dbReference type="NCBIfam" id="TIGR01465">
    <property type="entry name" value="cobM_cbiF"/>
    <property type="match status" value="1"/>
</dbReference>
<reference evidence="10" key="1">
    <citation type="journal article" date="2014" name="Int. J. Syst. Evol. Microbiol.">
        <title>Complete genome sequence of Corynebacterium casei LMG S-19264T (=DSM 44701T), isolated from a smear-ripened cheese.</title>
        <authorList>
            <consortium name="US DOE Joint Genome Institute (JGI-PGF)"/>
            <person name="Walter F."/>
            <person name="Albersmeier A."/>
            <person name="Kalinowski J."/>
            <person name="Ruckert C."/>
        </authorList>
    </citation>
    <scope>NUCLEOTIDE SEQUENCE</scope>
    <source>
        <strain evidence="10">JCM 13583</strain>
    </source>
</reference>